<feature type="transmembrane region" description="Helical" evidence="6">
    <location>
        <begin position="103"/>
        <end position="125"/>
    </location>
</feature>
<keyword evidence="4 6" id="KW-1133">Transmembrane helix</keyword>
<dbReference type="Pfam" id="PF02656">
    <property type="entry name" value="DUF202"/>
    <property type="match status" value="1"/>
</dbReference>
<sequence>MLHQLDEKSLKARFRRAFALADGCEPDPRFTLANERTFLAWIRTALALLASGIALDALPLDLFAGRLQTPLSYALTSMALLVSVNATLRWLNVERALRRRQSLPYPILAPMLGLFGLIVSIVLLLP</sequence>
<accession>A0A5E7FWX5</accession>
<dbReference type="AlphaFoldDB" id="A0A5E7FWX5"/>
<keyword evidence="5 6" id="KW-0472">Membrane</keyword>
<feature type="transmembrane region" description="Helical" evidence="6">
    <location>
        <begin position="70"/>
        <end position="91"/>
    </location>
</feature>
<dbReference type="InterPro" id="IPR003807">
    <property type="entry name" value="DUF202"/>
</dbReference>
<evidence type="ECO:0000313" key="9">
    <source>
        <dbReference type="Proteomes" id="UP000381093"/>
    </source>
</evidence>
<comment type="subcellular location">
    <subcellularLocation>
        <location evidence="1">Cell membrane</location>
        <topology evidence="1">Multi-pass membrane protein</topology>
    </subcellularLocation>
</comment>
<evidence type="ECO:0000256" key="2">
    <source>
        <dbReference type="ARBA" id="ARBA00022475"/>
    </source>
</evidence>
<reference evidence="8 9" key="1">
    <citation type="submission" date="2019-09" db="EMBL/GenBank/DDBJ databases">
        <authorList>
            <person name="Chandra G."/>
            <person name="Truman W A."/>
        </authorList>
    </citation>
    <scope>NUCLEOTIDE SEQUENCE [LARGE SCALE GENOMIC DNA]</scope>
    <source>
        <strain evidence="8">PS710</strain>
    </source>
</reference>
<name>A0A5E7FWX5_PSEFL</name>
<evidence type="ECO:0000313" key="8">
    <source>
        <dbReference type="EMBL" id="VVO43856.1"/>
    </source>
</evidence>
<evidence type="ECO:0000256" key="3">
    <source>
        <dbReference type="ARBA" id="ARBA00022692"/>
    </source>
</evidence>
<organism evidence="8 9">
    <name type="scientific">Pseudomonas fluorescens</name>
    <dbReference type="NCBI Taxonomy" id="294"/>
    <lineage>
        <taxon>Bacteria</taxon>
        <taxon>Pseudomonadati</taxon>
        <taxon>Pseudomonadota</taxon>
        <taxon>Gammaproteobacteria</taxon>
        <taxon>Pseudomonadales</taxon>
        <taxon>Pseudomonadaceae</taxon>
        <taxon>Pseudomonas</taxon>
    </lineage>
</organism>
<evidence type="ECO:0000256" key="4">
    <source>
        <dbReference type="ARBA" id="ARBA00022989"/>
    </source>
</evidence>
<evidence type="ECO:0000256" key="5">
    <source>
        <dbReference type="ARBA" id="ARBA00023136"/>
    </source>
</evidence>
<dbReference type="EMBL" id="CABVHW010000048">
    <property type="protein sequence ID" value="VVO43856.1"/>
    <property type="molecule type" value="Genomic_DNA"/>
</dbReference>
<feature type="domain" description="DUF202" evidence="7">
    <location>
        <begin position="29"/>
        <end position="96"/>
    </location>
</feature>
<evidence type="ECO:0000256" key="1">
    <source>
        <dbReference type="ARBA" id="ARBA00004651"/>
    </source>
</evidence>
<evidence type="ECO:0000256" key="6">
    <source>
        <dbReference type="SAM" id="Phobius"/>
    </source>
</evidence>
<proteinExistence type="predicted"/>
<dbReference type="GO" id="GO:0005886">
    <property type="term" value="C:plasma membrane"/>
    <property type="evidence" value="ECO:0007669"/>
    <property type="project" value="UniProtKB-SubCell"/>
</dbReference>
<gene>
    <name evidence="8" type="primary">yidH</name>
    <name evidence="8" type="ORF">PS710_06293</name>
</gene>
<dbReference type="Proteomes" id="UP000381093">
    <property type="component" value="Unassembled WGS sequence"/>
</dbReference>
<protein>
    <submittedName>
        <fullName evidence="8">Inner membrane protein YidH</fullName>
    </submittedName>
</protein>
<keyword evidence="3 6" id="KW-0812">Transmembrane</keyword>
<dbReference type="PANTHER" id="PTHR34187:SF2">
    <property type="entry name" value="DUF202 DOMAIN-CONTAINING PROTEIN"/>
    <property type="match status" value="1"/>
</dbReference>
<feature type="transmembrane region" description="Helical" evidence="6">
    <location>
        <begin position="38"/>
        <end position="58"/>
    </location>
</feature>
<dbReference type="RefSeq" id="WP_150768005.1">
    <property type="nucleotide sequence ID" value="NZ_CABVHW010000048.1"/>
</dbReference>
<dbReference type="PANTHER" id="PTHR34187">
    <property type="entry name" value="FGR18P"/>
    <property type="match status" value="1"/>
</dbReference>
<evidence type="ECO:0000259" key="7">
    <source>
        <dbReference type="Pfam" id="PF02656"/>
    </source>
</evidence>
<keyword evidence="2" id="KW-1003">Cell membrane</keyword>
<dbReference type="InterPro" id="IPR052053">
    <property type="entry name" value="IM_YidH-like"/>
</dbReference>